<dbReference type="GO" id="GO:0005794">
    <property type="term" value="C:Golgi apparatus"/>
    <property type="evidence" value="ECO:0007669"/>
    <property type="project" value="TreeGrafter"/>
</dbReference>
<dbReference type="GO" id="GO:0004307">
    <property type="term" value="F:ethanolaminephosphotransferase activity"/>
    <property type="evidence" value="ECO:0007669"/>
    <property type="project" value="TreeGrafter"/>
</dbReference>
<feature type="transmembrane region" description="Helical" evidence="6">
    <location>
        <begin position="50"/>
        <end position="69"/>
    </location>
</feature>
<gene>
    <name evidence="7" type="ORF">ACAOBT_LOCUS27033</name>
</gene>
<protein>
    <recommendedName>
        <fullName evidence="9">Ethanolaminephosphotransferase 1</fullName>
    </recommendedName>
</protein>
<evidence type="ECO:0000256" key="6">
    <source>
        <dbReference type="SAM" id="Phobius"/>
    </source>
</evidence>
<dbReference type="PROSITE" id="PS00379">
    <property type="entry name" value="CDP_ALCOHOL_P_TRANSF"/>
    <property type="match status" value="1"/>
</dbReference>
<accession>A0A9P0PZC4</accession>
<feature type="transmembrane region" description="Helical" evidence="6">
    <location>
        <begin position="225"/>
        <end position="247"/>
    </location>
</feature>
<dbReference type="Gene3D" id="1.20.120.1760">
    <property type="match status" value="1"/>
</dbReference>
<sequence length="386" mass="44128">MKEYLTEEHLTGFDNYKYSCKDTGVLSIYVMHPFWNWVVQYCPKSIAPNLLTFSGFLFTVAAYLIFTVLDYSYYASDPDHPEVDPLPKWTFTVAAIFLFLAYTLDGIDGKQARRTGTSGPLGELFDHGLDSYTAGLIPSAIYSIFGRGPTYSIVPFRMFFTMWNVLMNFYLSHFEKYNTGVLFLPWGYDFSMWGTIITFFITGIFGSDMWHFRIGSFNAGNIFEMLLYVSSLISNVPVVMYNIYLSYKNKTGHMRPFSEAVRPLVSVGLFFLVTLVWVLYSPCNIVEKDARALFFLMGTIFSNISCRLIVAQMSHTRCEIFNCLLIPTSVVVGIAVVTRLQTLELFLTYALCVVATLTHLHYGTSVVRQMCKHFKVNCFTLKDRTD</sequence>
<evidence type="ECO:0000256" key="5">
    <source>
        <dbReference type="RuleBase" id="RU003750"/>
    </source>
</evidence>
<comment type="subcellular location">
    <subcellularLocation>
        <location evidence="1">Membrane</location>
    </subcellularLocation>
</comment>
<feature type="transmembrane region" description="Helical" evidence="6">
    <location>
        <begin position="322"/>
        <end position="340"/>
    </location>
</feature>
<proteinExistence type="inferred from homology"/>
<evidence type="ECO:0000256" key="4">
    <source>
        <dbReference type="ARBA" id="ARBA00023136"/>
    </source>
</evidence>
<dbReference type="InterPro" id="IPR048254">
    <property type="entry name" value="CDP_ALCOHOL_P_TRANSF_CS"/>
</dbReference>
<dbReference type="GO" id="GO:0006646">
    <property type="term" value="P:phosphatidylethanolamine biosynthetic process"/>
    <property type="evidence" value="ECO:0007669"/>
    <property type="project" value="TreeGrafter"/>
</dbReference>
<dbReference type="InterPro" id="IPR014472">
    <property type="entry name" value="CHOPT"/>
</dbReference>
<dbReference type="InterPro" id="IPR000462">
    <property type="entry name" value="CDP-OH_P_trans"/>
</dbReference>
<dbReference type="PANTHER" id="PTHR10414:SF71">
    <property type="entry name" value="FI05338P"/>
    <property type="match status" value="1"/>
</dbReference>
<dbReference type="PANTHER" id="PTHR10414">
    <property type="entry name" value="ETHANOLAMINEPHOSPHOTRANSFERASE"/>
    <property type="match status" value="1"/>
</dbReference>
<dbReference type="EMBL" id="CAKOFQ010007515">
    <property type="protein sequence ID" value="CAH2002871.1"/>
    <property type="molecule type" value="Genomic_DNA"/>
</dbReference>
<feature type="transmembrane region" description="Helical" evidence="6">
    <location>
        <begin position="346"/>
        <end position="367"/>
    </location>
</feature>
<keyword evidence="6" id="KW-0812">Transmembrane</keyword>
<evidence type="ECO:0000256" key="1">
    <source>
        <dbReference type="ARBA" id="ARBA00004370"/>
    </source>
</evidence>
<evidence type="ECO:0000256" key="2">
    <source>
        <dbReference type="ARBA" id="ARBA00010441"/>
    </source>
</evidence>
<feature type="transmembrane region" description="Helical" evidence="6">
    <location>
        <begin position="292"/>
        <end position="310"/>
    </location>
</feature>
<feature type="transmembrane region" description="Helical" evidence="6">
    <location>
        <begin position="89"/>
        <end position="107"/>
    </location>
</feature>
<evidence type="ECO:0000313" key="8">
    <source>
        <dbReference type="Proteomes" id="UP001152888"/>
    </source>
</evidence>
<dbReference type="AlphaFoldDB" id="A0A9P0PZC4"/>
<evidence type="ECO:0000256" key="3">
    <source>
        <dbReference type="ARBA" id="ARBA00022679"/>
    </source>
</evidence>
<name>A0A9P0PZC4_ACAOB</name>
<reference evidence="7" key="1">
    <citation type="submission" date="2022-03" db="EMBL/GenBank/DDBJ databases">
        <authorList>
            <person name="Sayadi A."/>
        </authorList>
    </citation>
    <scope>NUCLEOTIDE SEQUENCE</scope>
</reference>
<dbReference type="InterPro" id="IPR043130">
    <property type="entry name" value="CDP-OH_PTrfase_TM_dom"/>
</dbReference>
<evidence type="ECO:0000313" key="7">
    <source>
        <dbReference type="EMBL" id="CAH2002871.1"/>
    </source>
</evidence>
<evidence type="ECO:0008006" key="9">
    <source>
        <dbReference type="Google" id="ProtNLM"/>
    </source>
</evidence>
<keyword evidence="3 5" id="KW-0808">Transferase</keyword>
<keyword evidence="8" id="KW-1185">Reference proteome</keyword>
<feature type="transmembrane region" description="Helical" evidence="6">
    <location>
        <begin position="183"/>
        <end position="205"/>
    </location>
</feature>
<dbReference type="GO" id="GO:0005789">
    <property type="term" value="C:endoplasmic reticulum membrane"/>
    <property type="evidence" value="ECO:0007669"/>
    <property type="project" value="TreeGrafter"/>
</dbReference>
<dbReference type="FunFam" id="1.20.120.1760:FF:000016">
    <property type="entry name" value="ethanolaminephosphotransferase 1"/>
    <property type="match status" value="1"/>
</dbReference>
<comment type="caution">
    <text evidence="7">The sequence shown here is derived from an EMBL/GenBank/DDBJ whole genome shotgun (WGS) entry which is preliminary data.</text>
</comment>
<dbReference type="OrthoDB" id="196717at2759"/>
<keyword evidence="6" id="KW-1133">Transmembrane helix</keyword>
<feature type="transmembrane region" description="Helical" evidence="6">
    <location>
        <begin position="259"/>
        <end position="280"/>
    </location>
</feature>
<keyword evidence="4 6" id="KW-0472">Membrane</keyword>
<dbReference type="Pfam" id="PF01066">
    <property type="entry name" value="CDP-OH_P_transf"/>
    <property type="match status" value="1"/>
</dbReference>
<comment type="similarity">
    <text evidence="2 5">Belongs to the CDP-alcohol phosphatidyltransferase class-I family.</text>
</comment>
<dbReference type="PIRSF" id="PIRSF015665">
    <property type="entry name" value="CHOPT"/>
    <property type="match status" value="1"/>
</dbReference>
<dbReference type="Proteomes" id="UP001152888">
    <property type="component" value="Unassembled WGS sequence"/>
</dbReference>
<organism evidence="7 8">
    <name type="scientific">Acanthoscelides obtectus</name>
    <name type="common">Bean weevil</name>
    <name type="synonym">Bruchus obtectus</name>
    <dbReference type="NCBI Taxonomy" id="200917"/>
    <lineage>
        <taxon>Eukaryota</taxon>
        <taxon>Metazoa</taxon>
        <taxon>Ecdysozoa</taxon>
        <taxon>Arthropoda</taxon>
        <taxon>Hexapoda</taxon>
        <taxon>Insecta</taxon>
        <taxon>Pterygota</taxon>
        <taxon>Neoptera</taxon>
        <taxon>Endopterygota</taxon>
        <taxon>Coleoptera</taxon>
        <taxon>Polyphaga</taxon>
        <taxon>Cucujiformia</taxon>
        <taxon>Chrysomeloidea</taxon>
        <taxon>Chrysomelidae</taxon>
        <taxon>Bruchinae</taxon>
        <taxon>Bruchini</taxon>
        <taxon>Acanthoscelides</taxon>
    </lineage>
</organism>